<dbReference type="GO" id="GO:0016740">
    <property type="term" value="F:transferase activity"/>
    <property type="evidence" value="ECO:0007669"/>
    <property type="project" value="UniProtKB-KW"/>
</dbReference>
<dbReference type="InterPro" id="IPR002575">
    <property type="entry name" value="Aminoglycoside_PTrfase"/>
</dbReference>
<feature type="domain" description="Aminoglycoside phosphotransferase" evidence="1">
    <location>
        <begin position="151"/>
        <end position="206"/>
    </location>
</feature>
<name>A0A2W5SC93_CERSP</name>
<evidence type="ECO:0000313" key="3">
    <source>
        <dbReference type="Proteomes" id="UP000248975"/>
    </source>
</evidence>
<accession>A0A2W5SC93</accession>
<dbReference type="AlphaFoldDB" id="A0A2W5SC93"/>
<dbReference type="EMBL" id="QFQS01000002">
    <property type="protein sequence ID" value="PZQ97594.1"/>
    <property type="molecule type" value="Genomic_DNA"/>
</dbReference>
<keyword evidence="2" id="KW-0808">Transferase</keyword>
<protein>
    <submittedName>
        <fullName evidence="2">Aminoglycoside phosphotransferase</fullName>
    </submittedName>
</protein>
<evidence type="ECO:0000313" key="2">
    <source>
        <dbReference type="EMBL" id="PZQ97594.1"/>
    </source>
</evidence>
<dbReference type="Pfam" id="PF01636">
    <property type="entry name" value="APH"/>
    <property type="match status" value="1"/>
</dbReference>
<reference evidence="2 3" key="1">
    <citation type="submission" date="2017-08" db="EMBL/GenBank/DDBJ databases">
        <title>Infants hospitalized years apart are colonized by the same room-sourced microbial strains.</title>
        <authorList>
            <person name="Brooks B."/>
            <person name="Olm M.R."/>
            <person name="Firek B.A."/>
            <person name="Baker R."/>
            <person name="Thomas B.C."/>
            <person name="Morowitz M.J."/>
            <person name="Banfield J.F."/>
        </authorList>
    </citation>
    <scope>NUCLEOTIDE SEQUENCE [LARGE SCALE GENOMIC DNA]</scope>
    <source>
        <strain evidence="2">S2_003_000_R2_11</strain>
    </source>
</reference>
<proteinExistence type="predicted"/>
<sequence>MTKAIPPAVCDAVLAALPDLSGKPWLALSGGRTNRLWRVGRAVIKCHDPDAATPLFPNDAGAEARALYQLAPSGLAPALLAVGQGWLAYAHVAGPMWSGDSSPVARALHRLHGHDPQGYRQLPSGSAAILAQGIAIAGECRGSLPPPPADPGIPALDRPALIHGDAVPGNIVMGDAGPVLIDWQCPAAGDPAEDLAIFLSPAMQWLYRGQLPDAGLVAQTLSAYPDKSVADRYLALAPLFRWRMAAHCLWKAERGAPDYAQAMRLELQQ</sequence>
<evidence type="ECO:0000259" key="1">
    <source>
        <dbReference type="Pfam" id="PF01636"/>
    </source>
</evidence>
<dbReference type="Gene3D" id="3.90.1200.10">
    <property type="match status" value="1"/>
</dbReference>
<dbReference type="Proteomes" id="UP000248975">
    <property type="component" value="Unassembled WGS sequence"/>
</dbReference>
<gene>
    <name evidence="2" type="ORF">DI533_10445</name>
</gene>
<organism evidence="2 3">
    <name type="scientific">Cereibacter sphaeroides</name>
    <name type="common">Rhodobacter sphaeroides</name>
    <dbReference type="NCBI Taxonomy" id="1063"/>
    <lineage>
        <taxon>Bacteria</taxon>
        <taxon>Pseudomonadati</taxon>
        <taxon>Pseudomonadota</taxon>
        <taxon>Alphaproteobacteria</taxon>
        <taxon>Rhodobacterales</taxon>
        <taxon>Paracoccaceae</taxon>
        <taxon>Cereibacter</taxon>
    </lineage>
</organism>
<dbReference type="InterPro" id="IPR011009">
    <property type="entry name" value="Kinase-like_dom_sf"/>
</dbReference>
<dbReference type="SUPFAM" id="SSF56112">
    <property type="entry name" value="Protein kinase-like (PK-like)"/>
    <property type="match status" value="1"/>
</dbReference>
<comment type="caution">
    <text evidence="2">The sequence shown here is derived from an EMBL/GenBank/DDBJ whole genome shotgun (WGS) entry which is preliminary data.</text>
</comment>